<protein>
    <submittedName>
        <fullName evidence="2">Uncharacterized protein</fullName>
    </submittedName>
</protein>
<keyword evidence="3" id="KW-1185">Reference proteome</keyword>
<dbReference type="AlphaFoldDB" id="A0AAV8YAI0"/>
<feature type="compositionally biased region" description="Acidic residues" evidence="1">
    <location>
        <begin position="75"/>
        <end position="84"/>
    </location>
</feature>
<reference evidence="2" key="1">
    <citation type="journal article" date="2023" name="Insect Mol. Biol.">
        <title>Genome sequencing provides insights into the evolution of gene families encoding plant cell wall-degrading enzymes in longhorned beetles.</title>
        <authorList>
            <person name="Shin N.R."/>
            <person name="Okamura Y."/>
            <person name="Kirsch R."/>
            <person name="Pauchet Y."/>
        </authorList>
    </citation>
    <scope>NUCLEOTIDE SEQUENCE</scope>
    <source>
        <strain evidence="2">RBIC_L_NR</strain>
    </source>
</reference>
<gene>
    <name evidence="2" type="ORF">NQ314_008628</name>
</gene>
<dbReference type="Proteomes" id="UP001162156">
    <property type="component" value="Unassembled WGS sequence"/>
</dbReference>
<feature type="region of interest" description="Disordered" evidence="1">
    <location>
        <begin position="1"/>
        <end position="90"/>
    </location>
</feature>
<comment type="caution">
    <text evidence="2">The sequence shown here is derived from an EMBL/GenBank/DDBJ whole genome shotgun (WGS) entry which is preliminary data.</text>
</comment>
<sequence>MLRSWNLRKPLTSQELQDEAGNLSDDSDEEFRDFSDFSDVDPDYEDRDSDNSNSESDRESGSSSDDGPGPNNEAEITEAEDEEQAAANPADNQLLFFGTNILGITKHFHLSVMRASKQICQQTVHL</sequence>
<name>A0AAV8YAI0_9CUCU</name>
<feature type="compositionally biased region" description="Acidic residues" evidence="1">
    <location>
        <begin position="25"/>
        <end position="48"/>
    </location>
</feature>
<accession>A0AAV8YAI0</accession>
<evidence type="ECO:0000313" key="3">
    <source>
        <dbReference type="Proteomes" id="UP001162156"/>
    </source>
</evidence>
<organism evidence="2 3">
    <name type="scientific">Rhamnusium bicolor</name>
    <dbReference type="NCBI Taxonomy" id="1586634"/>
    <lineage>
        <taxon>Eukaryota</taxon>
        <taxon>Metazoa</taxon>
        <taxon>Ecdysozoa</taxon>
        <taxon>Arthropoda</taxon>
        <taxon>Hexapoda</taxon>
        <taxon>Insecta</taxon>
        <taxon>Pterygota</taxon>
        <taxon>Neoptera</taxon>
        <taxon>Endopterygota</taxon>
        <taxon>Coleoptera</taxon>
        <taxon>Polyphaga</taxon>
        <taxon>Cucujiformia</taxon>
        <taxon>Chrysomeloidea</taxon>
        <taxon>Cerambycidae</taxon>
        <taxon>Lepturinae</taxon>
        <taxon>Rhagiini</taxon>
        <taxon>Rhamnusium</taxon>
    </lineage>
</organism>
<dbReference type="EMBL" id="JANEYF010002382">
    <property type="protein sequence ID" value="KAJ8947326.1"/>
    <property type="molecule type" value="Genomic_DNA"/>
</dbReference>
<evidence type="ECO:0000256" key="1">
    <source>
        <dbReference type="SAM" id="MobiDB-lite"/>
    </source>
</evidence>
<evidence type="ECO:0000313" key="2">
    <source>
        <dbReference type="EMBL" id="KAJ8947326.1"/>
    </source>
</evidence>
<feature type="compositionally biased region" description="Low complexity" evidence="1">
    <location>
        <begin position="61"/>
        <end position="74"/>
    </location>
</feature>
<proteinExistence type="predicted"/>